<feature type="region of interest" description="Disordered" evidence="1">
    <location>
        <begin position="183"/>
        <end position="206"/>
    </location>
</feature>
<reference evidence="4" key="1">
    <citation type="journal article" date="2020" name="bioRxiv">
        <title>Hybrid origin of Populus tomentosa Carr. identified through genome sequencing and phylogenomic analysis.</title>
        <authorList>
            <person name="An X."/>
            <person name="Gao K."/>
            <person name="Chen Z."/>
            <person name="Li J."/>
            <person name="Yang X."/>
            <person name="Yang X."/>
            <person name="Zhou J."/>
            <person name="Guo T."/>
            <person name="Zhao T."/>
            <person name="Huang S."/>
            <person name="Miao D."/>
            <person name="Khan W.U."/>
            <person name="Rao P."/>
            <person name="Ye M."/>
            <person name="Lei B."/>
            <person name="Liao W."/>
            <person name="Wang J."/>
            <person name="Ji L."/>
            <person name="Li Y."/>
            <person name="Guo B."/>
            <person name="Mustafa N.S."/>
            <person name="Li S."/>
            <person name="Yun Q."/>
            <person name="Keller S.R."/>
            <person name="Mao J."/>
            <person name="Zhang R."/>
            <person name="Strauss S.H."/>
        </authorList>
    </citation>
    <scope>NUCLEOTIDE SEQUENCE</scope>
    <source>
        <strain evidence="4">GM15</strain>
        <tissue evidence="4">Leaf</tissue>
    </source>
</reference>
<dbReference type="OrthoDB" id="844316at2759"/>
<name>A0A8X7XYA2_POPTO</name>
<evidence type="ECO:0000313" key="5">
    <source>
        <dbReference type="Proteomes" id="UP000886885"/>
    </source>
</evidence>
<organism evidence="4 5">
    <name type="scientific">Populus tomentosa</name>
    <name type="common">Chinese white poplar</name>
    <dbReference type="NCBI Taxonomy" id="118781"/>
    <lineage>
        <taxon>Eukaryota</taxon>
        <taxon>Viridiplantae</taxon>
        <taxon>Streptophyta</taxon>
        <taxon>Embryophyta</taxon>
        <taxon>Tracheophyta</taxon>
        <taxon>Spermatophyta</taxon>
        <taxon>Magnoliopsida</taxon>
        <taxon>eudicotyledons</taxon>
        <taxon>Gunneridae</taxon>
        <taxon>Pentapetalae</taxon>
        <taxon>rosids</taxon>
        <taxon>fabids</taxon>
        <taxon>Malpighiales</taxon>
        <taxon>Salicaceae</taxon>
        <taxon>Saliceae</taxon>
        <taxon>Populus</taxon>
    </lineage>
</organism>
<dbReference type="CDD" id="cd00024">
    <property type="entry name" value="CD_CSD"/>
    <property type="match status" value="1"/>
</dbReference>
<dbReference type="InterPro" id="IPR056924">
    <property type="entry name" value="SH3_Tf2-1"/>
</dbReference>
<dbReference type="InterPro" id="IPR023780">
    <property type="entry name" value="Chromo_domain"/>
</dbReference>
<evidence type="ECO:0000256" key="1">
    <source>
        <dbReference type="SAM" id="MobiDB-lite"/>
    </source>
</evidence>
<keyword evidence="5" id="KW-1185">Reference proteome</keyword>
<proteinExistence type="predicted"/>
<protein>
    <recommendedName>
        <fullName evidence="6">Chromo domain-containing protein</fullName>
    </recommendedName>
</protein>
<evidence type="ECO:0008006" key="6">
    <source>
        <dbReference type="Google" id="ProtNLM"/>
    </source>
</evidence>
<dbReference type="Proteomes" id="UP000886885">
    <property type="component" value="Chromosome 18A"/>
</dbReference>
<feature type="domain" description="Tf2-1-like SH3-like" evidence="3">
    <location>
        <begin position="35"/>
        <end position="95"/>
    </location>
</feature>
<comment type="caution">
    <text evidence="4">The sequence shown here is derived from an EMBL/GenBank/DDBJ whole genome shotgun (WGS) entry which is preliminary data.</text>
</comment>
<dbReference type="Pfam" id="PF00385">
    <property type="entry name" value="Chromo"/>
    <property type="match status" value="1"/>
</dbReference>
<evidence type="ECO:0000313" key="4">
    <source>
        <dbReference type="EMBL" id="KAG6740534.1"/>
    </source>
</evidence>
<gene>
    <name evidence="4" type="ORF">POTOM_055985</name>
</gene>
<accession>A0A8X7XYA2</accession>
<dbReference type="AlphaFoldDB" id="A0A8X7XYA2"/>
<evidence type="ECO:0000259" key="3">
    <source>
        <dbReference type="Pfam" id="PF24626"/>
    </source>
</evidence>
<evidence type="ECO:0000259" key="2">
    <source>
        <dbReference type="Pfam" id="PF00385"/>
    </source>
</evidence>
<sequence>MKDVHTEVRRRLSLSTESYVASANARRKDRQFNNGDMVLVRLKPERFPSGSFTKLHARRAGPFQVIKKLGSNAYVIDLPSDFGISPIFNIEDITTFKGDATDVGGSSQTEDMPASIPRIPAATAPKDEIAAITDHQFVSTRRGGYYKFLVHWKHKPTSDSTWIKSTALQQLHPELFTAYVNHNLPESSSSREPANDAIREAEEKEA</sequence>
<dbReference type="EMBL" id="JAAWWB010000035">
    <property type="protein sequence ID" value="KAG6740534.1"/>
    <property type="molecule type" value="Genomic_DNA"/>
</dbReference>
<feature type="domain" description="Chromo" evidence="2">
    <location>
        <begin position="129"/>
        <end position="181"/>
    </location>
</feature>
<feature type="compositionally biased region" description="Basic and acidic residues" evidence="1">
    <location>
        <begin position="193"/>
        <end position="206"/>
    </location>
</feature>
<dbReference type="Pfam" id="PF24626">
    <property type="entry name" value="SH3_Tf2-1"/>
    <property type="match status" value="1"/>
</dbReference>